<dbReference type="SUPFAM" id="SSF56925">
    <property type="entry name" value="OMPA-like"/>
    <property type="match status" value="1"/>
</dbReference>
<dbReference type="EMBL" id="JAQSJE010000007">
    <property type="protein sequence ID" value="MDD0824306.1"/>
    <property type="molecule type" value="Genomic_DNA"/>
</dbReference>
<reference evidence="4 5" key="1">
    <citation type="submission" date="2023-02" db="EMBL/GenBank/DDBJ databases">
        <title>Mannheimia cairiniae sp. nov., a novel species of Mannheimia obtained from moscovy ducks (Cairina moschata) and reclassification of Mannheimia ovis as heterotypic synonym of Mannheimia pernigra.</title>
        <authorList>
            <person name="Christensen H."/>
        </authorList>
    </citation>
    <scope>NUCLEOTIDE SEQUENCE [LARGE SCALE GENOMIC DNA]</scope>
    <source>
        <strain evidence="4 5">AT1</strain>
    </source>
</reference>
<comment type="caution">
    <text evidence="4">The sequence shown here is derived from an EMBL/GenBank/DDBJ whole genome shotgun (WGS) entry which is preliminary data.</text>
</comment>
<protein>
    <submittedName>
        <fullName evidence="4">Transferrin-binding protein-like solute binding protein</fullName>
    </submittedName>
</protein>
<dbReference type="Proteomes" id="UP001221909">
    <property type="component" value="Unassembled WGS sequence"/>
</dbReference>
<keyword evidence="2" id="KW-0732">Signal</keyword>
<dbReference type="Gene3D" id="2.40.160.90">
    <property type="match status" value="1"/>
</dbReference>
<evidence type="ECO:0000256" key="2">
    <source>
        <dbReference type="SAM" id="SignalP"/>
    </source>
</evidence>
<evidence type="ECO:0000259" key="3">
    <source>
        <dbReference type="Pfam" id="PF01298"/>
    </source>
</evidence>
<evidence type="ECO:0000313" key="5">
    <source>
        <dbReference type="Proteomes" id="UP001221909"/>
    </source>
</evidence>
<gene>
    <name evidence="4" type="ORF">PTQ27_07510</name>
</gene>
<dbReference type="PROSITE" id="PS51257">
    <property type="entry name" value="PROKAR_LIPOPROTEIN"/>
    <property type="match status" value="1"/>
</dbReference>
<proteinExistence type="predicted"/>
<dbReference type="InterPro" id="IPR001677">
    <property type="entry name" value="TbpB_B_D"/>
</dbReference>
<accession>A0ABT5MRV2</accession>
<sequence>MKKLTTLSLSLITIGLLSACSSSGGGNQTSSINQEGNKAPTTMTQGKNDTSVAVSPKSNEVAAPLVQGANKVSAPVVPVNDENPSITKQTDKKASINHNTPPSQPSTLKNNVMGQAFYIKDGKSFEIKKNDDYKTTLIIEGNRPIPVITSDSDSGSFTSFVGTEIEGINFDQFFISGSKFANLKFGHSYGYVFAQGQVTPVSEMPTTKTAIYSVDSVFVEKGKSSTSEHNLLNVDFANKTITGQVAKDVNITGSINGNAFEGKAIYHRDSASLKGNFYGSEATEIGGAYYSSSFAGAFGGKKQ</sequence>
<feature type="region of interest" description="Disordered" evidence="1">
    <location>
        <begin position="75"/>
        <end position="109"/>
    </location>
</feature>
<feature type="signal peptide" evidence="2">
    <location>
        <begin position="1"/>
        <end position="19"/>
    </location>
</feature>
<feature type="region of interest" description="Disordered" evidence="1">
    <location>
        <begin position="21"/>
        <end position="52"/>
    </location>
</feature>
<feature type="domain" description="Transferrin-binding protein B C-lobe/N-lobe beta-barrel" evidence="3">
    <location>
        <begin position="204"/>
        <end position="302"/>
    </location>
</feature>
<name>A0ABT5MRV2_9PAST</name>
<evidence type="ECO:0000313" key="4">
    <source>
        <dbReference type="EMBL" id="MDD0824306.1"/>
    </source>
</evidence>
<organism evidence="4 5">
    <name type="scientific">Mannheimia cairinae</name>
    <dbReference type="NCBI Taxonomy" id="3025936"/>
    <lineage>
        <taxon>Bacteria</taxon>
        <taxon>Pseudomonadati</taxon>
        <taxon>Pseudomonadota</taxon>
        <taxon>Gammaproteobacteria</taxon>
        <taxon>Pasteurellales</taxon>
        <taxon>Pasteurellaceae</taxon>
        <taxon>Mannheimia</taxon>
    </lineage>
</organism>
<feature type="compositionally biased region" description="Polar residues" evidence="1">
    <location>
        <begin position="96"/>
        <end position="109"/>
    </location>
</feature>
<feature type="compositionally biased region" description="Polar residues" evidence="1">
    <location>
        <begin position="28"/>
        <end position="52"/>
    </location>
</feature>
<dbReference type="RefSeq" id="WP_273749127.1">
    <property type="nucleotide sequence ID" value="NZ_JAQSJE010000007.1"/>
</dbReference>
<dbReference type="Pfam" id="PF01298">
    <property type="entry name" value="TbpB_B_D"/>
    <property type="match status" value="1"/>
</dbReference>
<dbReference type="InterPro" id="IPR011250">
    <property type="entry name" value="OMP/PagP_B-barrel"/>
</dbReference>
<feature type="chain" id="PRO_5045093300" evidence="2">
    <location>
        <begin position="20"/>
        <end position="303"/>
    </location>
</feature>
<keyword evidence="5" id="KW-1185">Reference proteome</keyword>
<evidence type="ECO:0000256" key="1">
    <source>
        <dbReference type="SAM" id="MobiDB-lite"/>
    </source>
</evidence>